<dbReference type="SUPFAM" id="SSF141868">
    <property type="entry name" value="EAL domain-like"/>
    <property type="match status" value="1"/>
</dbReference>
<reference evidence="5 6" key="1">
    <citation type="submission" date="2020-01" db="EMBL/GenBank/DDBJ databases">
        <title>Draft genome assembly of Ensifer adhaerens T173.</title>
        <authorList>
            <person name="Craig J.E."/>
            <person name="Stinchcombe J.R."/>
        </authorList>
    </citation>
    <scope>NUCLEOTIDE SEQUENCE [LARGE SCALE GENOMIC DNA]</scope>
    <source>
        <strain evidence="5 6">T173</strain>
    </source>
</reference>
<dbReference type="Gene3D" id="3.30.70.270">
    <property type="match status" value="1"/>
</dbReference>
<feature type="domain" description="GGDEF" evidence="4">
    <location>
        <begin position="336"/>
        <end position="472"/>
    </location>
</feature>
<evidence type="ECO:0000256" key="1">
    <source>
        <dbReference type="SAM" id="Coils"/>
    </source>
</evidence>
<organism evidence="5 6">
    <name type="scientific">Ensifer canadensis</name>
    <dbReference type="NCBI Taxonomy" id="555315"/>
    <lineage>
        <taxon>Bacteria</taxon>
        <taxon>Pseudomonadati</taxon>
        <taxon>Pseudomonadota</taxon>
        <taxon>Alphaproteobacteria</taxon>
        <taxon>Hyphomicrobiales</taxon>
        <taxon>Rhizobiaceae</taxon>
        <taxon>Sinorhizobium/Ensifer group</taxon>
        <taxon>Ensifer</taxon>
    </lineage>
</organism>
<name>A0AAW4FV14_9HYPH</name>
<dbReference type="GO" id="GO:0003824">
    <property type="term" value="F:catalytic activity"/>
    <property type="evidence" value="ECO:0007669"/>
    <property type="project" value="UniProtKB-ARBA"/>
</dbReference>
<evidence type="ECO:0000313" key="5">
    <source>
        <dbReference type="EMBL" id="MBM3094967.1"/>
    </source>
</evidence>
<dbReference type="Proteomes" id="UP000744980">
    <property type="component" value="Unassembled WGS sequence"/>
</dbReference>
<dbReference type="InterPro" id="IPR000160">
    <property type="entry name" value="GGDEF_dom"/>
</dbReference>
<dbReference type="InterPro" id="IPR052155">
    <property type="entry name" value="Biofilm_reg_signaling"/>
</dbReference>
<dbReference type="InterPro" id="IPR007892">
    <property type="entry name" value="CHASE4"/>
</dbReference>
<feature type="coiled-coil region" evidence="1">
    <location>
        <begin position="474"/>
        <end position="501"/>
    </location>
</feature>
<comment type="caution">
    <text evidence="5">The sequence shown here is derived from an EMBL/GenBank/DDBJ whole genome shotgun (WGS) entry which is preliminary data.</text>
</comment>
<feature type="domain" description="EAL" evidence="3">
    <location>
        <begin position="481"/>
        <end position="731"/>
    </location>
</feature>
<keyword evidence="2" id="KW-0472">Membrane</keyword>
<dbReference type="PROSITE" id="PS50883">
    <property type="entry name" value="EAL"/>
    <property type="match status" value="1"/>
</dbReference>
<dbReference type="SMART" id="SM00267">
    <property type="entry name" value="GGDEF"/>
    <property type="match status" value="1"/>
</dbReference>
<dbReference type="SUPFAM" id="SSF55073">
    <property type="entry name" value="Nucleotide cyclase"/>
    <property type="match status" value="1"/>
</dbReference>
<dbReference type="Pfam" id="PF05228">
    <property type="entry name" value="CHASE4"/>
    <property type="match status" value="1"/>
</dbReference>
<evidence type="ECO:0000313" key="6">
    <source>
        <dbReference type="Proteomes" id="UP000744980"/>
    </source>
</evidence>
<evidence type="ECO:0000259" key="4">
    <source>
        <dbReference type="PROSITE" id="PS50887"/>
    </source>
</evidence>
<gene>
    <name evidence="5" type="ORF">GFB56_29960</name>
</gene>
<dbReference type="InterPro" id="IPR029787">
    <property type="entry name" value="Nucleotide_cyclase"/>
</dbReference>
<dbReference type="NCBIfam" id="TIGR00254">
    <property type="entry name" value="GGDEF"/>
    <property type="match status" value="1"/>
</dbReference>
<sequence>MAFTRSEKIQLALKLVLPVVAGAFLMAAIYASVYWSAGGADDVAAARQTRLFQLVISKLRMELAHEQESVTVWDDAIDAVTAQTRDQEWLDMNLGRWMHTYFGHDGAFVLSPAGRPVYAFWRAERRGPEAFDEVADAAMPMIRNLKLRLAAGDESGITQQVLSIGESDFVVIDARPAVISVKPIVSDTGNRTQAPDEIYLHVAVRYLDRRYLTTLGEEYAFDDLQFHNGIIGDQSRATAPLTTRSGQVAGYFSWSPFSPGADLIRETTPILAATTALILALTVSMGASIWNRSRRLKTSQAQLNHLAFHDGLTGLANRRTFHRRLAERLNGASKPRELAVLYMDLDRFKQVNDMLGHPVGDALIIAVAKRLNEAAGLAETVARIGGDEFTAIIAHTNRQDVEKQCQRLIDAIQEPFEVKGHPIRIGLSIGVSMLGSARGTQHKSADEMMREADIALYHAKGAGRNCYAIFGAHMDELIKMRRELERDLRAALEAKDQLEIHYQPVYSALGRQITGVEALLRWRHPLKGLIPPDMFIGLAEEIGIIEKVGSLVLKEACTAALPWEGLGLSVNASALEMRNPNYARNVLAILDELKFKPERLEIEITETALVDEDGQCEKNIRALRAAGVRFALDDFGTGFSSFGRLQRLEVDRIKIDRSFVNGFGTPGGNEEIVQAIIGLAHAKGLKTTAEGIETIEQQEALCRLGCDDLQGFLLSRPVPSQVIAKILQQRGSTIET</sequence>
<protein>
    <submittedName>
        <fullName evidence="5">EAL domain-containing protein</fullName>
    </submittedName>
</protein>
<dbReference type="FunFam" id="3.30.70.270:FF:000001">
    <property type="entry name" value="Diguanylate cyclase domain protein"/>
    <property type="match status" value="1"/>
</dbReference>
<dbReference type="CDD" id="cd01949">
    <property type="entry name" value="GGDEF"/>
    <property type="match status" value="1"/>
</dbReference>
<proteinExistence type="predicted"/>
<dbReference type="Pfam" id="PF00563">
    <property type="entry name" value="EAL"/>
    <property type="match status" value="1"/>
</dbReference>
<accession>A0AAW4FV14</accession>
<dbReference type="SMART" id="SM00052">
    <property type="entry name" value="EAL"/>
    <property type="match status" value="1"/>
</dbReference>
<evidence type="ECO:0000259" key="3">
    <source>
        <dbReference type="PROSITE" id="PS50883"/>
    </source>
</evidence>
<keyword evidence="2" id="KW-0812">Transmembrane</keyword>
<dbReference type="AlphaFoldDB" id="A0AAW4FV14"/>
<dbReference type="Gene3D" id="3.20.20.450">
    <property type="entry name" value="EAL domain"/>
    <property type="match status" value="1"/>
</dbReference>
<dbReference type="PROSITE" id="PS50887">
    <property type="entry name" value="GGDEF"/>
    <property type="match status" value="1"/>
</dbReference>
<feature type="transmembrane region" description="Helical" evidence="2">
    <location>
        <begin position="12"/>
        <end position="35"/>
    </location>
</feature>
<dbReference type="EMBL" id="WXFA01000035">
    <property type="protein sequence ID" value="MBM3094967.1"/>
    <property type="molecule type" value="Genomic_DNA"/>
</dbReference>
<dbReference type="Pfam" id="PF00990">
    <property type="entry name" value="GGDEF"/>
    <property type="match status" value="1"/>
</dbReference>
<evidence type="ECO:0000256" key="2">
    <source>
        <dbReference type="SAM" id="Phobius"/>
    </source>
</evidence>
<keyword evidence="2" id="KW-1133">Transmembrane helix</keyword>
<dbReference type="InterPro" id="IPR001633">
    <property type="entry name" value="EAL_dom"/>
</dbReference>
<dbReference type="InterPro" id="IPR035919">
    <property type="entry name" value="EAL_sf"/>
</dbReference>
<dbReference type="PANTHER" id="PTHR44757">
    <property type="entry name" value="DIGUANYLATE CYCLASE DGCP"/>
    <property type="match status" value="1"/>
</dbReference>
<keyword evidence="6" id="KW-1185">Reference proteome</keyword>
<dbReference type="InterPro" id="IPR043128">
    <property type="entry name" value="Rev_trsase/Diguanyl_cyclase"/>
</dbReference>
<keyword evidence="1" id="KW-0175">Coiled coil</keyword>
<dbReference type="CDD" id="cd01948">
    <property type="entry name" value="EAL"/>
    <property type="match status" value="1"/>
</dbReference>
<dbReference type="PANTHER" id="PTHR44757:SF2">
    <property type="entry name" value="BIOFILM ARCHITECTURE MAINTENANCE PROTEIN MBAA"/>
    <property type="match status" value="1"/>
</dbReference>